<dbReference type="GO" id="GO:0030497">
    <property type="term" value="P:fatty acid elongation"/>
    <property type="evidence" value="ECO:0007669"/>
    <property type="project" value="TreeGrafter"/>
</dbReference>
<evidence type="ECO:0008006" key="6">
    <source>
        <dbReference type="Google" id="ProtNLM"/>
    </source>
</evidence>
<dbReference type="PANTHER" id="PTHR43086">
    <property type="entry name" value="VERY-LONG-CHAIN 3-OXOOACYL-COA REDUCTASE"/>
    <property type="match status" value="1"/>
</dbReference>
<feature type="transmembrane region" description="Helical" evidence="3">
    <location>
        <begin position="23"/>
        <end position="46"/>
    </location>
</feature>
<dbReference type="EMBL" id="JAAPAO010000216">
    <property type="protein sequence ID" value="KAF4667191.1"/>
    <property type="molecule type" value="Genomic_DNA"/>
</dbReference>
<evidence type="ECO:0000256" key="2">
    <source>
        <dbReference type="ARBA" id="ARBA00023002"/>
    </source>
</evidence>
<keyword evidence="3" id="KW-0812">Transmembrane</keyword>
<dbReference type="InterPro" id="IPR002347">
    <property type="entry name" value="SDR_fam"/>
</dbReference>
<dbReference type="Gene3D" id="3.40.50.720">
    <property type="entry name" value="NAD(P)-binding Rossmann-like Domain"/>
    <property type="match status" value="1"/>
</dbReference>
<evidence type="ECO:0000313" key="4">
    <source>
        <dbReference type="EMBL" id="KAF4667191.1"/>
    </source>
</evidence>
<dbReference type="Proteomes" id="UP000591131">
    <property type="component" value="Unassembled WGS sequence"/>
</dbReference>
<keyword evidence="3" id="KW-1133">Transmembrane helix</keyword>
<gene>
    <name evidence="4" type="ORF">FOL47_003676</name>
</gene>
<evidence type="ECO:0000256" key="1">
    <source>
        <dbReference type="ARBA" id="ARBA00022857"/>
    </source>
</evidence>
<proteinExistence type="predicted"/>
<dbReference type="PANTHER" id="PTHR43086:SF2">
    <property type="entry name" value="HYDROXYSTEROID DEHYDROGENASE-LIKE PROTEIN 1"/>
    <property type="match status" value="1"/>
</dbReference>
<dbReference type="Pfam" id="PF00106">
    <property type="entry name" value="adh_short"/>
    <property type="match status" value="1"/>
</dbReference>
<dbReference type="OrthoDB" id="418498at2759"/>
<reference evidence="4 5" key="1">
    <citation type="submission" date="2020-04" db="EMBL/GenBank/DDBJ databases">
        <title>Perkinsus chesapeaki whole genome sequence.</title>
        <authorList>
            <person name="Bogema D.R."/>
        </authorList>
    </citation>
    <scope>NUCLEOTIDE SEQUENCE [LARGE SCALE GENOMIC DNA]</scope>
    <source>
        <strain evidence="4">ATCC PRA-425</strain>
    </source>
</reference>
<dbReference type="GO" id="GO:0016491">
    <property type="term" value="F:oxidoreductase activity"/>
    <property type="evidence" value="ECO:0007669"/>
    <property type="project" value="UniProtKB-KW"/>
</dbReference>
<accession>A0A7J6M811</accession>
<dbReference type="AlphaFoldDB" id="A0A7J6M811"/>
<evidence type="ECO:0000256" key="3">
    <source>
        <dbReference type="SAM" id="Phobius"/>
    </source>
</evidence>
<keyword evidence="2" id="KW-0560">Oxidoreductase</keyword>
<dbReference type="InterPro" id="IPR036291">
    <property type="entry name" value="NAD(P)-bd_dom_sf"/>
</dbReference>
<name>A0A7J6M811_PERCH</name>
<sequence>MSSTEDPLVLSMGGFPFTVPETLLIAILMVLAAPFIIIGIIASAIVHMLQYPLRNLGYTQKLAPVRPSRSQFAVITGASKGLGREVALKLARDGWSLVIAARDLELLNSLKGRIQAEFGEQCKVIVVACDLSTDKGRSALENAVNDLPVTLAVLNAGGAYTRDLVNVTEQKIHSMLGINVEQQTYLSHAKSYLSQFGRSLTHECRSLGCGVLTIQPGGMNDTNFSTAGDCNDSIIFKFPGASMRATEVAEEMVRRLQSDDPNQATGCHTVGLLNKLLVAAGPYLSDNLAGFVARFVLFGPETKYIRDFTARESKVVKHED</sequence>
<keyword evidence="3" id="KW-0472">Membrane</keyword>
<evidence type="ECO:0000313" key="5">
    <source>
        <dbReference type="Proteomes" id="UP000591131"/>
    </source>
</evidence>
<dbReference type="GO" id="GO:0005783">
    <property type="term" value="C:endoplasmic reticulum"/>
    <property type="evidence" value="ECO:0007669"/>
    <property type="project" value="TreeGrafter"/>
</dbReference>
<protein>
    <recommendedName>
        <fullName evidence="6">Dehydrogenase reductase SDR member 7B</fullName>
    </recommendedName>
</protein>
<keyword evidence="1" id="KW-0521">NADP</keyword>
<dbReference type="SUPFAM" id="SSF51735">
    <property type="entry name" value="NAD(P)-binding Rossmann-fold domains"/>
    <property type="match status" value="1"/>
</dbReference>
<keyword evidence="5" id="KW-1185">Reference proteome</keyword>
<comment type="caution">
    <text evidence="4">The sequence shown here is derived from an EMBL/GenBank/DDBJ whole genome shotgun (WGS) entry which is preliminary data.</text>
</comment>
<organism evidence="4 5">
    <name type="scientific">Perkinsus chesapeaki</name>
    <name type="common">Clam parasite</name>
    <name type="synonym">Perkinsus andrewsi</name>
    <dbReference type="NCBI Taxonomy" id="330153"/>
    <lineage>
        <taxon>Eukaryota</taxon>
        <taxon>Sar</taxon>
        <taxon>Alveolata</taxon>
        <taxon>Perkinsozoa</taxon>
        <taxon>Perkinsea</taxon>
        <taxon>Perkinsida</taxon>
        <taxon>Perkinsidae</taxon>
        <taxon>Perkinsus</taxon>
    </lineage>
</organism>